<dbReference type="GO" id="GO:0060320">
    <property type="term" value="P:rejection of self pollen"/>
    <property type="evidence" value="ECO:0007669"/>
    <property type="project" value="UniProtKB-KW"/>
</dbReference>
<dbReference type="InParanoid" id="A0A1Q3D9N1"/>
<protein>
    <recommendedName>
        <fullName evidence="6">S-protein homolog</fullName>
    </recommendedName>
</protein>
<evidence type="ECO:0000256" key="6">
    <source>
        <dbReference type="RuleBase" id="RU367044"/>
    </source>
</evidence>
<evidence type="ECO:0000256" key="3">
    <source>
        <dbReference type="ARBA" id="ARBA00022471"/>
    </source>
</evidence>
<organism evidence="7 8">
    <name type="scientific">Cephalotus follicularis</name>
    <name type="common">Albany pitcher plant</name>
    <dbReference type="NCBI Taxonomy" id="3775"/>
    <lineage>
        <taxon>Eukaryota</taxon>
        <taxon>Viridiplantae</taxon>
        <taxon>Streptophyta</taxon>
        <taxon>Embryophyta</taxon>
        <taxon>Tracheophyta</taxon>
        <taxon>Spermatophyta</taxon>
        <taxon>Magnoliopsida</taxon>
        <taxon>eudicotyledons</taxon>
        <taxon>Gunneridae</taxon>
        <taxon>Pentapetalae</taxon>
        <taxon>rosids</taxon>
        <taxon>fabids</taxon>
        <taxon>Oxalidales</taxon>
        <taxon>Cephalotaceae</taxon>
        <taxon>Cephalotus</taxon>
    </lineage>
</organism>
<evidence type="ECO:0000313" key="8">
    <source>
        <dbReference type="Proteomes" id="UP000187406"/>
    </source>
</evidence>
<comment type="similarity">
    <text evidence="2 6">Belongs to the plant self-incompatibility (S1) protein family.</text>
</comment>
<dbReference type="Pfam" id="PF05938">
    <property type="entry name" value="Self-incomp_S1"/>
    <property type="match status" value="1"/>
</dbReference>
<keyword evidence="4 6" id="KW-0964">Secreted</keyword>
<proteinExistence type="inferred from homology"/>
<gene>
    <name evidence="7" type="ORF">CFOL_v3_32554</name>
</gene>
<dbReference type="OrthoDB" id="1933876at2759"/>
<comment type="caution">
    <text evidence="7">The sequence shown here is derived from an EMBL/GenBank/DDBJ whole genome shotgun (WGS) entry which is preliminary data.</text>
</comment>
<dbReference type="Proteomes" id="UP000187406">
    <property type="component" value="Unassembled WGS sequence"/>
</dbReference>
<dbReference type="AlphaFoldDB" id="A0A1Q3D9N1"/>
<keyword evidence="3 6" id="KW-0713">Self-incompatibility</keyword>
<dbReference type="InterPro" id="IPR010264">
    <property type="entry name" value="Self-incomp_S1"/>
</dbReference>
<evidence type="ECO:0000256" key="1">
    <source>
        <dbReference type="ARBA" id="ARBA00004613"/>
    </source>
</evidence>
<feature type="non-terminal residue" evidence="7">
    <location>
        <position position="103"/>
    </location>
</feature>
<sequence length="103" mass="12272">KVNFRILSNVTSPVTIHCKSRDDDLGWHVISKGNFVKWWFRLNFWETTLYFCGITTQYGGGVYDIYKAKRDMKRCHFCNWVVQQDGVHGFKDGANKDDIWFKW</sequence>
<keyword evidence="5" id="KW-0732">Signal</keyword>
<accession>A0A1Q3D9N1</accession>
<reference evidence="8" key="1">
    <citation type="submission" date="2016-04" db="EMBL/GenBank/DDBJ databases">
        <title>Cephalotus genome sequencing.</title>
        <authorList>
            <person name="Fukushima K."/>
            <person name="Hasebe M."/>
            <person name="Fang X."/>
        </authorList>
    </citation>
    <scope>NUCLEOTIDE SEQUENCE [LARGE SCALE GENOMIC DNA]</scope>
    <source>
        <strain evidence="8">cv. St1</strain>
    </source>
</reference>
<keyword evidence="8" id="KW-1185">Reference proteome</keyword>
<evidence type="ECO:0000256" key="4">
    <source>
        <dbReference type="ARBA" id="ARBA00022525"/>
    </source>
</evidence>
<dbReference type="PANTHER" id="PTHR31232:SF168">
    <property type="entry name" value="S-PROTEIN HOMOLOG 24-RELATED"/>
    <property type="match status" value="1"/>
</dbReference>
<dbReference type="GO" id="GO:0005576">
    <property type="term" value="C:extracellular region"/>
    <property type="evidence" value="ECO:0007669"/>
    <property type="project" value="UniProtKB-SubCell"/>
</dbReference>
<comment type="subcellular location">
    <subcellularLocation>
        <location evidence="1 6">Secreted</location>
    </subcellularLocation>
</comment>
<name>A0A1Q3D9N1_CEPFO</name>
<feature type="non-terminal residue" evidence="7">
    <location>
        <position position="1"/>
    </location>
</feature>
<dbReference type="EMBL" id="BDDD01005271">
    <property type="protein sequence ID" value="GAV89135.1"/>
    <property type="molecule type" value="Genomic_DNA"/>
</dbReference>
<evidence type="ECO:0000256" key="5">
    <source>
        <dbReference type="ARBA" id="ARBA00022729"/>
    </source>
</evidence>
<dbReference type="PANTHER" id="PTHR31232">
    <property type="match status" value="1"/>
</dbReference>
<evidence type="ECO:0000256" key="2">
    <source>
        <dbReference type="ARBA" id="ARBA00005581"/>
    </source>
</evidence>
<evidence type="ECO:0000313" key="7">
    <source>
        <dbReference type="EMBL" id="GAV89135.1"/>
    </source>
</evidence>